<comment type="caution">
    <text evidence="1">The sequence shown here is derived from an EMBL/GenBank/DDBJ whole genome shotgun (WGS) entry which is preliminary data.</text>
</comment>
<reference evidence="1" key="1">
    <citation type="submission" date="2022-10" db="EMBL/GenBank/DDBJ databases">
        <title>Genome Sequence of Xylaria curta.</title>
        <authorList>
            <person name="Buettner E."/>
        </authorList>
    </citation>
    <scope>NUCLEOTIDE SEQUENCE</scope>
    <source>
        <strain evidence="1">Babe10</strain>
    </source>
</reference>
<protein>
    <submittedName>
        <fullName evidence="1">Uncharacterized protein</fullName>
    </submittedName>
</protein>
<keyword evidence="2" id="KW-1185">Reference proteome</keyword>
<sequence>MPTDYGSDFSELKEEDRDRVQHLNHLVANFMDQYNHSSLSFEDFMGGPWVAQMERLEADEKDIGWTVEKREILLSIGVMPKDTTESTESPSVAEDDKQDEDEEPSDADIYPPEYWRKIFETIANGDDSAEEMKWRQDLLSSATDTEDAHTN</sequence>
<dbReference type="Proteomes" id="UP001143856">
    <property type="component" value="Unassembled WGS sequence"/>
</dbReference>
<accession>A0ACC1PSC6</accession>
<gene>
    <name evidence="1" type="ORF">NUW58_g137</name>
</gene>
<proteinExistence type="predicted"/>
<dbReference type="EMBL" id="JAPDGR010000010">
    <property type="protein sequence ID" value="KAJ2998992.1"/>
    <property type="molecule type" value="Genomic_DNA"/>
</dbReference>
<evidence type="ECO:0000313" key="2">
    <source>
        <dbReference type="Proteomes" id="UP001143856"/>
    </source>
</evidence>
<evidence type="ECO:0000313" key="1">
    <source>
        <dbReference type="EMBL" id="KAJ2998992.1"/>
    </source>
</evidence>
<name>A0ACC1PSC6_9PEZI</name>
<organism evidence="1 2">
    <name type="scientific">Xylaria curta</name>
    <dbReference type="NCBI Taxonomy" id="42375"/>
    <lineage>
        <taxon>Eukaryota</taxon>
        <taxon>Fungi</taxon>
        <taxon>Dikarya</taxon>
        <taxon>Ascomycota</taxon>
        <taxon>Pezizomycotina</taxon>
        <taxon>Sordariomycetes</taxon>
        <taxon>Xylariomycetidae</taxon>
        <taxon>Xylariales</taxon>
        <taxon>Xylariaceae</taxon>
        <taxon>Xylaria</taxon>
    </lineage>
</organism>